<proteinExistence type="predicted"/>
<keyword evidence="2" id="KW-0732">Signal</keyword>
<evidence type="ECO:0000256" key="1">
    <source>
        <dbReference type="SAM" id="MobiDB-lite"/>
    </source>
</evidence>
<sequence>MPVSRRLIWVAPVALSVSLLTAPLASAGPRPHQPPEASKPRASTDAEVKCIDDSNIKLKLLDEKLELVTKHGVLQIPVADVRRIEFANRVPADVAEKVLAAVAKLGHADFAVREAATVELKGYRERAYPSVLKALKHGDPEVGRRAEEIVKFIQGKTAPGLLEARDTDVVVTDDSKITGRLSAEVLRVATFQFGDQQLKLADLRTLRASGSTGADEHVTAAQAPGNLSAYQHQFGKEVTFSVTGAVPAPGTTANLWGTDQYTLDSNIATAVVHAGLAKPGETVTVRVRVIQSPPQFVSTFRNSVNSTAYGSYPVGAYEFVRR</sequence>
<dbReference type="Proteomes" id="UP000503447">
    <property type="component" value="Chromosome"/>
</dbReference>
<feature type="domain" description="LCCL" evidence="3">
    <location>
        <begin position="242"/>
        <end position="311"/>
    </location>
</feature>
<dbReference type="SUPFAM" id="SSF69848">
    <property type="entry name" value="LCCL domain"/>
    <property type="match status" value="1"/>
</dbReference>
<accession>A0A6M5YTD5</accession>
<keyword evidence="5" id="KW-1185">Reference proteome</keyword>
<name>A0A6M5YTD5_9BACT</name>
<dbReference type="Gene3D" id="2.170.130.20">
    <property type="entry name" value="LCCL-like domain"/>
    <property type="match status" value="1"/>
</dbReference>
<evidence type="ECO:0000259" key="3">
    <source>
        <dbReference type="Pfam" id="PF03815"/>
    </source>
</evidence>
<dbReference type="Pfam" id="PF03815">
    <property type="entry name" value="LCCL"/>
    <property type="match status" value="1"/>
</dbReference>
<gene>
    <name evidence="4" type="ORF">FTUN_4207</name>
</gene>
<feature type="region of interest" description="Disordered" evidence="1">
    <location>
        <begin position="26"/>
        <end position="46"/>
    </location>
</feature>
<protein>
    <recommendedName>
        <fullName evidence="3">LCCL domain-containing protein</fullName>
    </recommendedName>
</protein>
<reference evidence="5" key="1">
    <citation type="submission" date="2020-05" db="EMBL/GenBank/DDBJ databases">
        <title>Frigoriglobus tundricola gen. nov., sp. nov., a psychrotolerant cellulolytic planctomycete of the family Gemmataceae with two divergent copies of 16S rRNA gene.</title>
        <authorList>
            <person name="Kulichevskaya I.S."/>
            <person name="Ivanova A.A."/>
            <person name="Naumoff D.G."/>
            <person name="Beletsky A.V."/>
            <person name="Rijpstra W.I.C."/>
            <person name="Sinninghe Damste J.S."/>
            <person name="Mardanov A.V."/>
            <person name="Ravin N.V."/>
            <person name="Dedysh S.N."/>
        </authorList>
    </citation>
    <scope>NUCLEOTIDE SEQUENCE [LARGE SCALE GENOMIC DNA]</scope>
    <source>
        <strain evidence="5">PL17</strain>
    </source>
</reference>
<feature type="signal peptide" evidence="2">
    <location>
        <begin position="1"/>
        <end position="27"/>
    </location>
</feature>
<evidence type="ECO:0000256" key="2">
    <source>
        <dbReference type="SAM" id="SignalP"/>
    </source>
</evidence>
<dbReference type="InterPro" id="IPR004043">
    <property type="entry name" value="LCCL"/>
</dbReference>
<organism evidence="4 5">
    <name type="scientific">Frigoriglobus tundricola</name>
    <dbReference type="NCBI Taxonomy" id="2774151"/>
    <lineage>
        <taxon>Bacteria</taxon>
        <taxon>Pseudomonadati</taxon>
        <taxon>Planctomycetota</taxon>
        <taxon>Planctomycetia</taxon>
        <taxon>Gemmatales</taxon>
        <taxon>Gemmataceae</taxon>
        <taxon>Frigoriglobus</taxon>
    </lineage>
</organism>
<dbReference type="KEGG" id="ftj:FTUN_4207"/>
<evidence type="ECO:0000313" key="5">
    <source>
        <dbReference type="Proteomes" id="UP000503447"/>
    </source>
</evidence>
<evidence type="ECO:0000313" key="4">
    <source>
        <dbReference type="EMBL" id="QJW96650.1"/>
    </source>
</evidence>
<dbReference type="AlphaFoldDB" id="A0A6M5YTD5"/>
<dbReference type="RefSeq" id="WP_171472188.1">
    <property type="nucleotide sequence ID" value="NZ_CP053452.2"/>
</dbReference>
<dbReference type="InterPro" id="IPR036609">
    <property type="entry name" value="LCCL_sf"/>
</dbReference>
<dbReference type="EMBL" id="CP053452">
    <property type="protein sequence ID" value="QJW96650.1"/>
    <property type="molecule type" value="Genomic_DNA"/>
</dbReference>
<feature type="chain" id="PRO_5026701388" description="LCCL domain-containing protein" evidence="2">
    <location>
        <begin position="28"/>
        <end position="322"/>
    </location>
</feature>